<keyword evidence="7" id="KW-1185">Reference proteome</keyword>
<dbReference type="Gene3D" id="3.50.50.60">
    <property type="entry name" value="FAD/NAD(P)-binding domain"/>
    <property type="match status" value="1"/>
</dbReference>
<evidence type="ECO:0000256" key="3">
    <source>
        <dbReference type="ARBA" id="ARBA00022827"/>
    </source>
</evidence>
<dbReference type="SUPFAM" id="SSF51905">
    <property type="entry name" value="FAD/NAD(P)-binding domain"/>
    <property type="match status" value="1"/>
</dbReference>
<dbReference type="PANTHER" id="PTHR43004">
    <property type="entry name" value="TRK SYSTEM POTASSIUM UPTAKE PROTEIN"/>
    <property type="match status" value="1"/>
</dbReference>
<dbReference type="Pfam" id="PF01494">
    <property type="entry name" value="FAD_binding_3"/>
    <property type="match status" value="2"/>
</dbReference>
<dbReference type="InterPro" id="IPR036188">
    <property type="entry name" value="FAD/NAD-bd_sf"/>
</dbReference>
<gene>
    <name evidence="6" type="ORF">HGRIS_013068</name>
</gene>
<dbReference type="Gene3D" id="3.30.70.2450">
    <property type="match status" value="1"/>
</dbReference>
<evidence type="ECO:0000256" key="1">
    <source>
        <dbReference type="ARBA" id="ARBA00001974"/>
    </source>
</evidence>
<evidence type="ECO:0000259" key="5">
    <source>
        <dbReference type="Pfam" id="PF01494"/>
    </source>
</evidence>
<dbReference type="InterPro" id="IPR002938">
    <property type="entry name" value="FAD-bd"/>
</dbReference>
<keyword evidence="2" id="KW-0285">Flavoprotein</keyword>
<dbReference type="EMBL" id="JASNQZ010000015">
    <property type="protein sequence ID" value="KAL0946906.1"/>
    <property type="molecule type" value="Genomic_DNA"/>
</dbReference>
<dbReference type="Proteomes" id="UP001556367">
    <property type="component" value="Unassembled WGS sequence"/>
</dbReference>
<keyword evidence="3" id="KW-0274">FAD</keyword>
<name>A0ABR3IU92_9AGAR</name>
<dbReference type="PRINTS" id="PR00420">
    <property type="entry name" value="RNGMNOXGNASE"/>
</dbReference>
<keyword evidence="4" id="KW-0560">Oxidoreductase</keyword>
<evidence type="ECO:0000256" key="4">
    <source>
        <dbReference type="ARBA" id="ARBA00023002"/>
    </source>
</evidence>
<evidence type="ECO:0000313" key="6">
    <source>
        <dbReference type="EMBL" id="KAL0946906.1"/>
    </source>
</evidence>
<sequence length="441" mass="48408">MESLPESTTILIIGAGPTGLAAAISLIQRGCRDLVIVDALPHGEQTSRAMTLHAATLEALEEIGVAERLVKLGIKGRGMNMRSHSMALLSTRFSALNPYTKYPYVLLIPQSAVERILLEHLETLGSRVLRPLRAIDLEPAPQGHIKVTFDGGRKIGTKYIIGSDGARSTIRQIAGIGFTDPDGLPVYEGVQHMVVADVVFSPLPPQAPLDLVEVTVSTPGVFIMIPLPTSWSNDNSGVGSNDRVHRIFFAVPEGNPPPDLPIEYLQKFVDTSGPPHLWSDPFKNPKPVRISKKVWASRFRTHSSIADTFYTHLNAGTDEYSPLGRSILLLGDVAHIHSPAGDMGMNLGLRDAIGLGRAMAEHFEVALTSEEKAREVLETYAASRREKAIATIRLTKRILGVSDIMRTESYFDLRYWIIRFMAKIPFVTRLGAWRLSGLGNR</sequence>
<comment type="caution">
    <text evidence="6">The sequence shown here is derived from an EMBL/GenBank/DDBJ whole genome shotgun (WGS) entry which is preliminary data.</text>
</comment>
<reference evidence="7" key="1">
    <citation type="submission" date="2024-06" db="EMBL/GenBank/DDBJ databases">
        <title>Multi-omics analyses provide insights into the biosynthesis of the anticancer antibiotic pleurotin in Hohenbuehelia grisea.</title>
        <authorList>
            <person name="Weaver J.A."/>
            <person name="Alberti F."/>
        </authorList>
    </citation>
    <scope>NUCLEOTIDE SEQUENCE [LARGE SCALE GENOMIC DNA]</scope>
    <source>
        <strain evidence="7">T-177</strain>
    </source>
</reference>
<feature type="domain" description="FAD-binding" evidence="5">
    <location>
        <begin position="326"/>
        <end position="393"/>
    </location>
</feature>
<comment type="cofactor">
    <cofactor evidence="1">
        <name>FAD</name>
        <dbReference type="ChEBI" id="CHEBI:57692"/>
    </cofactor>
</comment>
<evidence type="ECO:0000256" key="2">
    <source>
        <dbReference type="ARBA" id="ARBA00022630"/>
    </source>
</evidence>
<organism evidence="6 7">
    <name type="scientific">Hohenbuehelia grisea</name>
    <dbReference type="NCBI Taxonomy" id="104357"/>
    <lineage>
        <taxon>Eukaryota</taxon>
        <taxon>Fungi</taxon>
        <taxon>Dikarya</taxon>
        <taxon>Basidiomycota</taxon>
        <taxon>Agaricomycotina</taxon>
        <taxon>Agaricomycetes</taxon>
        <taxon>Agaricomycetidae</taxon>
        <taxon>Agaricales</taxon>
        <taxon>Pleurotineae</taxon>
        <taxon>Pleurotaceae</taxon>
        <taxon>Hohenbuehelia</taxon>
    </lineage>
</organism>
<dbReference type="PANTHER" id="PTHR43004:SF19">
    <property type="entry name" value="BINDING MONOOXYGENASE, PUTATIVE (JCVI)-RELATED"/>
    <property type="match status" value="1"/>
</dbReference>
<feature type="domain" description="FAD-binding" evidence="5">
    <location>
        <begin position="8"/>
        <end position="208"/>
    </location>
</feature>
<accession>A0ABR3IU92</accession>
<evidence type="ECO:0000313" key="7">
    <source>
        <dbReference type="Proteomes" id="UP001556367"/>
    </source>
</evidence>
<dbReference type="InterPro" id="IPR050641">
    <property type="entry name" value="RIFMO-like"/>
</dbReference>
<proteinExistence type="predicted"/>
<protein>
    <recommendedName>
        <fullName evidence="5">FAD-binding domain-containing protein</fullName>
    </recommendedName>
</protein>